<dbReference type="InterPro" id="IPR041062">
    <property type="entry name" value="Csm1_B"/>
</dbReference>
<evidence type="ECO:0000256" key="2">
    <source>
        <dbReference type="ARBA" id="ARBA00005700"/>
    </source>
</evidence>
<keyword evidence="15" id="KW-1185">Reference proteome</keyword>
<evidence type="ECO:0000256" key="8">
    <source>
        <dbReference type="ARBA" id="ARBA00022801"/>
    </source>
</evidence>
<evidence type="ECO:0000256" key="1">
    <source>
        <dbReference type="ARBA" id="ARBA00001968"/>
    </source>
</evidence>
<dbReference type="Gene3D" id="1.10.3210.10">
    <property type="entry name" value="Hypothetical protein af1432"/>
    <property type="match status" value="1"/>
</dbReference>
<comment type="cofactor">
    <cofactor evidence="1">
        <name>a divalent metal cation</name>
        <dbReference type="ChEBI" id="CHEBI:60240"/>
    </cofactor>
</comment>
<dbReference type="Proteomes" id="UP000050417">
    <property type="component" value="Unassembled WGS sequence"/>
</dbReference>
<comment type="similarity">
    <text evidence="2">Belongs to the CRISPR-associated Cas10/Csm1 family.</text>
</comment>
<dbReference type="SUPFAM" id="SSF109604">
    <property type="entry name" value="HD-domain/PDEase-like"/>
    <property type="match status" value="1"/>
</dbReference>
<dbReference type="GO" id="GO:0051607">
    <property type="term" value="P:defense response to virus"/>
    <property type="evidence" value="ECO:0007669"/>
    <property type="project" value="UniProtKB-KW"/>
</dbReference>
<evidence type="ECO:0000313" key="14">
    <source>
        <dbReference type="EMBL" id="KPL73735.1"/>
    </source>
</evidence>
<evidence type="ECO:0000256" key="7">
    <source>
        <dbReference type="ARBA" id="ARBA00022759"/>
    </source>
</evidence>
<evidence type="ECO:0000256" key="6">
    <source>
        <dbReference type="ARBA" id="ARBA00022741"/>
    </source>
</evidence>
<dbReference type="InterPro" id="IPR000160">
    <property type="entry name" value="GGDEF_dom"/>
</dbReference>
<gene>
    <name evidence="14" type="ORF">ADN00_14280</name>
</gene>
<evidence type="ECO:0000256" key="9">
    <source>
        <dbReference type="ARBA" id="ARBA00022839"/>
    </source>
</evidence>
<dbReference type="GO" id="GO:0016740">
    <property type="term" value="F:transferase activity"/>
    <property type="evidence" value="ECO:0007669"/>
    <property type="project" value="UniProtKB-KW"/>
</dbReference>
<dbReference type="GO" id="GO:0005524">
    <property type="term" value="F:ATP binding"/>
    <property type="evidence" value="ECO:0007669"/>
    <property type="project" value="UniProtKB-KW"/>
</dbReference>
<dbReference type="InterPro" id="IPR006674">
    <property type="entry name" value="HD_domain"/>
</dbReference>
<keyword evidence="7" id="KW-0255">Endonuclease</keyword>
<dbReference type="PANTHER" id="PTHR36528:SF1">
    <property type="entry name" value="CRISPR SYSTEM SINGLE-STRAND-SPECIFIC DEOXYRIBONUCLEASE CAS10_CSM1 (SUBTYPE III-A)"/>
    <property type="match status" value="1"/>
</dbReference>
<keyword evidence="4" id="KW-0808">Transferase</keyword>
<keyword evidence="6" id="KW-0547">Nucleotide-binding</keyword>
<keyword evidence="9" id="KW-0269">Exonuclease</keyword>
<dbReference type="GO" id="GO:0004527">
    <property type="term" value="F:exonuclease activity"/>
    <property type="evidence" value="ECO:0007669"/>
    <property type="project" value="UniProtKB-KW"/>
</dbReference>
<keyword evidence="10" id="KW-0067">ATP-binding</keyword>
<proteinExistence type="inferred from homology"/>
<feature type="domain" description="GGDEF" evidence="13">
    <location>
        <begin position="559"/>
        <end position="702"/>
    </location>
</feature>
<accession>A0A0P6X2W0</accession>
<dbReference type="CDD" id="cd09680">
    <property type="entry name" value="Cas10_III"/>
    <property type="match status" value="1"/>
</dbReference>
<protein>
    <recommendedName>
        <fullName evidence="3">CRISPR system single-strand-specific deoxyribonuclease Cas10/Csm1 (subtype III-A)</fullName>
    </recommendedName>
    <alternativeName>
        <fullName evidence="12">Cyclic oligoadenylate synthase</fullName>
    </alternativeName>
</protein>
<dbReference type="Gene3D" id="3.30.70.270">
    <property type="match status" value="1"/>
</dbReference>
<evidence type="ECO:0000256" key="10">
    <source>
        <dbReference type="ARBA" id="ARBA00022840"/>
    </source>
</evidence>
<dbReference type="PROSITE" id="PS50887">
    <property type="entry name" value="GGDEF"/>
    <property type="match status" value="1"/>
</dbReference>
<organism evidence="14 15">
    <name type="scientific">Ornatilinea apprima</name>
    <dbReference type="NCBI Taxonomy" id="1134406"/>
    <lineage>
        <taxon>Bacteria</taxon>
        <taxon>Bacillati</taxon>
        <taxon>Chloroflexota</taxon>
        <taxon>Anaerolineae</taxon>
        <taxon>Anaerolineales</taxon>
        <taxon>Anaerolineaceae</taxon>
        <taxon>Ornatilinea</taxon>
    </lineage>
</organism>
<dbReference type="OrthoDB" id="9768769at2"/>
<evidence type="ECO:0000259" key="13">
    <source>
        <dbReference type="PROSITE" id="PS50887"/>
    </source>
</evidence>
<dbReference type="InterPro" id="IPR043128">
    <property type="entry name" value="Rev_trsase/Diguanyl_cyclase"/>
</dbReference>
<dbReference type="RefSeq" id="WP_075063706.1">
    <property type="nucleotide sequence ID" value="NZ_LGCL01000034.1"/>
</dbReference>
<dbReference type="GO" id="GO:0004519">
    <property type="term" value="F:endonuclease activity"/>
    <property type="evidence" value="ECO:0007669"/>
    <property type="project" value="UniProtKB-KW"/>
</dbReference>
<keyword evidence="8" id="KW-0378">Hydrolase</keyword>
<evidence type="ECO:0000313" key="15">
    <source>
        <dbReference type="Proteomes" id="UP000050417"/>
    </source>
</evidence>
<dbReference type="EMBL" id="LGCL01000034">
    <property type="protein sequence ID" value="KPL73735.1"/>
    <property type="molecule type" value="Genomic_DNA"/>
</dbReference>
<dbReference type="Pfam" id="PF22335">
    <property type="entry name" value="Cas10-Cmr2_palm2"/>
    <property type="match status" value="1"/>
</dbReference>
<dbReference type="NCBIfam" id="TIGR02578">
    <property type="entry name" value="cas_TM1811_Csm1"/>
    <property type="match status" value="1"/>
</dbReference>
<dbReference type="PANTHER" id="PTHR36528">
    <property type="entry name" value="CRISPR SYSTEM SINGLE-STRAND-SPECIFIC DEOXYRIBONUCLEASE CAS10/CSM1 (SUBTYPE III-A)"/>
    <property type="match status" value="1"/>
</dbReference>
<comment type="caution">
    <text evidence="14">The sequence shown here is derived from an EMBL/GenBank/DDBJ whole genome shotgun (WGS) entry which is preliminary data.</text>
</comment>
<evidence type="ECO:0000256" key="3">
    <source>
        <dbReference type="ARBA" id="ARBA00014333"/>
    </source>
</evidence>
<evidence type="ECO:0000256" key="12">
    <source>
        <dbReference type="ARBA" id="ARBA00032922"/>
    </source>
</evidence>
<sequence>MQDRVFFAALGGLLHDIGKLIQRSQPDPWKKPERFRTDALKTHAAFSADFIWENLPENWREAVLPAAYHHNPQAAQADQALSQLIALADKLSAGERSDIDEEAQKKYPMQLVSIFDRVSLDKNRKKQAAHFLPLKALALEENTLFAAAPQAESLQRNGYKQLADLIKEEVKYAQESLSGSRWAYLEHLLSSLQRCAWSVPSAYYYSLPDVSLYDHSRMTAALAACLADWEPALINQQLDAVTRNFRDKKDNPLLEQPAALLVGGDISGIQDFIYTLSAQRAAKTLRGRSFYLQLLTEAVLRYVLNALGMPYTNVIYSGGGHFYLLAPVSALEKLSELRRDVTTRLLEHHGTSLYLALEAVSVPFTGFKVGQFPQHWDAMHRKLASAKQRRYSELGEDFYHKIFEPQAHGGNQEDTCSVCGVERNDLQPITDEVEPNSSNRICKLCASFYDELGKKLPNAPYVILGIGQPKDTRSGSALDALAAFGLSLAFPNGNMQRLKDADYAMIWALNDPQPAQPWPRLQNLPAARGLRYTVNRVPVDQQGDAVAFDELQKRSNGIKRLGVLRMDVDGLGNIFKNGFGEGGQSIASLARVSTLSFQLSLFFEGWIKQICEQESDDIYAVYAGGDDVFLIAPWDQVPGLALRIVEDFGKYTGGNPDLHISGGMAFIHGKYPIHQAAQDAGRALDDGAKRVDGKNAFHFLGENWKWPQFKELAAKQKLLVEVSDPQNNQQAPRALLQVLQGLASQEQKRRQERPNDKRVWGPWMWIGDYQLTRMIERSSGELEEKLKHIHQQASSDLYANILQWGKAARWAQLELRKTKE</sequence>
<dbReference type="Pfam" id="PF18211">
    <property type="entry name" value="Csm1_B"/>
    <property type="match status" value="1"/>
</dbReference>
<evidence type="ECO:0000256" key="11">
    <source>
        <dbReference type="ARBA" id="ARBA00023118"/>
    </source>
</evidence>
<evidence type="ECO:0000256" key="5">
    <source>
        <dbReference type="ARBA" id="ARBA00022722"/>
    </source>
</evidence>
<dbReference type="InterPro" id="IPR052117">
    <property type="entry name" value="Cas10/Csm1_subtype-III-A"/>
</dbReference>
<dbReference type="STRING" id="1134406.ADN00_14280"/>
<dbReference type="InterPro" id="IPR054767">
    <property type="entry name" value="Cas10-Cmr2_palm2"/>
</dbReference>
<name>A0A0P6X2W0_9CHLR</name>
<reference evidence="14 15" key="1">
    <citation type="submission" date="2015-07" db="EMBL/GenBank/DDBJ databases">
        <title>Genome sequence of Ornatilinea apprima DSM 23815.</title>
        <authorList>
            <person name="Hemp J."/>
            <person name="Ward L.M."/>
            <person name="Pace L.A."/>
            <person name="Fischer W.W."/>
        </authorList>
    </citation>
    <scope>NUCLEOTIDE SEQUENCE [LARGE SCALE GENOMIC DNA]</scope>
    <source>
        <strain evidence="14 15">P3M-1</strain>
    </source>
</reference>
<keyword evidence="5" id="KW-0540">Nuclease</keyword>
<dbReference type="InterPro" id="IPR013408">
    <property type="entry name" value="Cas10/Csm1"/>
</dbReference>
<dbReference type="PATRIC" id="fig|1134406.4.peg.1376"/>
<dbReference type="Pfam" id="PF01966">
    <property type="entry name" value="HD"/>
    <property type="match status" value="1"/>
</dbReference>
<evidence type="ECO:0000256" key="4">
    <source>
        <dbReference type="ARBA" id="ARBA00022679"/>
    </source>
</evidence>
<dbReference type="AlphaFoldDB" id="A0A0P6X2W0"/>
<keyword evidence="11" id="KW-0051">Antiviral defense</keyword>